<evidence type="ECO:0000256" key="3">
    <source>
        <dbReference type="ARBA" id="ARBA00022519"/>
    </source>
</evidence>
<dbReference type="SUPFAM" id="SSF54534">
    <property type="entry name" value="FKBP-like"/>
    <property type="match status" value="1"/>
</dbReference>
<evidence type="ECO:0000259" key="14">
    <source>
        <dbReference type="PROSITE" id="PS50198"/>
    </source>
</evidence>
<keyword evidence="16" id="KW-1185">Reference proteome</keyword>
<keyword evidence="5 13" id="KW-1133">Transmembrane helix</keyword>
<evidence type="ECO:0000256" key="13">
    <source>
        <dbReference type="SAM" id="Phobius"/>
    </source>
</evidence>
<keyword evidence="11" id="KW-0697">Rotamase</keyword>
<proteinExistence type="inferred from homology"/>
<evidence type="ECO:0000256" key="6">
    <source>
        <dbReference type="ARBA" id="ARBA00023136"/>
    </source>
</evidence>
<keyword evidence="6 13" id="KW-0472">Membrane</keyword>
<feature type="domain" description="PpiC" evidence="14">
    <location>
        <begin position="268"/>
        <end position="364"/>
    </location>
</feature>
<evidence type="ECO:0000256" key="5">
    <source>
        <dbReference type="ARBA" id="ARBA00022989"/>
    </source>
</evidence>
<gene>
    <name evidence="15" type="ORF">DS2_01643</name>
</gene>
<evidence type="ECO:0000256" key="1">
    <source>
        <dbReference type="ARBA" id="ARBA00004382"/>
    </source>
</evidence>
<organism evidence="15 16">
    <name type="scientific">Catenovulum agarivorans DS-2</name>
    <dbReference type="NCBI Taxonomy" id="1328313"/>
    <lineage>
        <taxon>Bacteria</taxon>
        <taxon>Pseudomonadati</taxon>
        <taxon>Pseudomonadota</taxon>
        <taxon>Gammaproteobacteria</taxon>
        <taxon>Alteromonadales</taxon>
        <taxon>Alteromonadaceae</taxon>
        <taxon>Catenovulum</taxon>
    </lineage>
</organism>
<evidence type="ECO:0000256" key="9">
    <source>
        <dbReference type="ARBA" id="ARBA00040743"/>
    </source>
</evidence>
<dbReference type="InterPro" id="IPR046357">
    <property type="entry name" value="PPIase_dom_sf"/>
</dbReference>
<dbReference type="OrthoDB" id="9812372at2"/>
<dbReference type="AlphaFoldDB" id="W7QVV1"/>
<dbReference type="eggNOG" id="COG0760">
    <property type="taxonomic scope" value="Bacteria"/>
</dbReference>
<evidence type="ECO:0000256" key="7">
    <source>
        <dbReference type="ARBA" id="ARBA00023186"/>
    </source>
</evidence>
<feature type="coiled-coil region" evidence="12">
    <location>
        <begin position="45"/>
        <end position="72"/>
    </location>
</feature>
<evidence type="ECO:0000256" key="12">
    <source>
        <dbReference type="SAM" id="Coils"/>
    </source>
</evidence>
<keyword evidence="3" id="KW-0997">Cell inner membrane</keyword>
<dbReference type="SUPFAM" id="SSF109998">
    <property type="entry name" value="Triger factor/SurA peptide-binding domain-like"/>
    <property type="match status" value="1"/>
</dbReference>
<evidence type="ECO:0000313" key="16">
    <source>
        <dbReference type="Proteomes" id="UP000019276"/>
    </source>
</evidence>
<dbReference type="GO" id="GO:0003755">
    <property type="term" value="F:peptidyl-prolyl cis-trans isomerase activity"/>
    <property type="evidence" value="ECO:0007669"/>
    <property type="project" value="UniProtKB-KW"/>
</dbReference>
<dbReference type="Gene3D" id="3.10.50.40">
    <property type="match status" value="1"/>
</dbReference>
<keyword evidence="4 13" id="KW-0812">Transmembrane</keyword>
<dbReference type="InterPro" id="IPR027304">
    <property type="entry name" value="Trigger_fact/SurA_dom_sf"/>
</dbReference>
<dbReference type="InterPro" id="IPR052029">
    <property type="entry name" value="PpiD_chaperone"/>
</dbReference>
<dbReference type="InterPro" id="IPR000297">
    <property type="entry name" value="PPIase_PpiC"/>
</dbReference>
<keyword evidence="11 15" id="KW-0413">Isomerase</keyword>
<evidence type="ECO:0000256" key="11">
    <source>
        <dbReference type="PROSITE-ProRule" id="PRU00278"/>
    </source>
</evidence>
<keyword evidence="12" id="KW-0175">Coiled coil</keyword>
<evidence type="ECO:0000256" key="10">
    <source>
        <dbReference type="ARBA" id="ARBA00042775"/>
    </source>
</evidence>
<dbReference type="PROSITE" id="PS50198">
    <property type="entry name" value="PPIC_PPIASE_2"/>
    <property type="match status" value="1"/>
</dbReference>
<dbReference type="Gene3D" id="1.10.4030.10">
    <property type="entry name" value="Porin chaperone SurA, peptide-binding domain"/>
    <property type="match status" value="1"/>
</dbReference>
<reference evidence="15 16" key="1">
    <citation type="journal article" date="2014" name="Genome Announc.">
        <title>Draft Genome Sequence of the Agar-Degrading Bacterium Catenovulum sp. Strain DS-2, Isolated from Intestines of Haliotis diversicolor.</title>
        <authorList>
            <person name="Shan D."/>
            <person name="Li X."/>
            <person name="Gu Z."/>
            <person name="Wei G."/>
            <person name="Gao Z."/>
            <person name="Shao Z."/>
        </authorList>
    </citation>
    <scope>NUCLEOTIDE SEQUENCE [LARGE SCALE GENOMIC DNA]</scope>
    <source>
        <strain evidence="15 16">DS-2</strain>
    </source>
</reference>
<comment type="subcellular location">
    <subcellularLocation>
        <location evidence="1">Cell inner membrane</location>
        <topology evidence="1">Single-pass type II membrane protein</topology>
        <orientation evidence="1">Periplasmic side</orientation>
    </subcellularLocation>
</comment>
<dbReference type="STRING" id="1328313.DS2_01643"/>
<evidence type="ECO:0000313" key="15">
    <source>
        <dbReference type="EMBL" id="EWH11848.1"/>
    </source>
</evidence>
<dbReference type="PATRIC" id="fig|1328313.3.peg.340"/>
<dbReference type="RefSeq" id="WP_035012886.1">
    <property type="nucleotide sequence ID" value="NZ_ARZY01000002.1"/>
</dbReference>
<dbReference type="EMBL" id="ARZY01000002">
    <property type="protein sequence ID" value="EWH11848.1"/>
    <property type="molecule type" value="Genomic_DNA"/>
</dbReference>
<evidence type="ECO:0000256" key="8">
    <source>
        <dbReference type="ARBA" id="ARBA00038408"/>
    </source>
</evidence>
<keyword evidence="2" id="KW-1003">Cell membrane</keyword>
<dbReference type="Pfam" id="PF13624">
    <property type="entry name" value="SurA_N_3"/>
    <property type="match status" value="1"/>
</dbReference>
<evidence type="ECO:0000256" key="2">
    <source>
        <dbReference type="ARBA" id="ARBA00022475"/>
    </source>
</evidence>
<sequence>MLEKIREGSQGPVAKIILGLVIFSFALAGVGSYINSGSEPKAAEVNGLAINVSELERAYENERARMEAQFGEMFSQIASDPAYLANFKQGILDRLISEQLVNDLANRLSIRTSDEEIKKAIFEMPEFQVDGKFNNDRYLQLLTRAGYTPTRFKEMLREDMTRRAVVSALTDTDFVLEDEVKYFQQLQLQKRDIEYVEVPVELFTDAVEISEADIVSHYEANIEQYETEEKFDIAYIELKLDDVAKGIEVSQEEVSQHYKASQAQYVKAERRRASHILIDNSTDDAQQKAQELLAKIEAGEDFAELATTHSADTFSGQNGGDLDFFGKGVMDPAFEEAAFSLENIGDVSEVVESSFGYHIIKLTDIEEETVRPLAEVEQDIVAQLQQDKARDIFLEKQQLLADTAFEVPTSLQDAAEVTDLTVKQTGLQPVSSTNFPFTEAKLIEAAKEDDVLNAGYNSALVEVTGEHLVVLRVNEYQEARTQSLDEVKAQVEDAVAATKARQLAQDWVEQQTADLAAGQDVSTSLADKSLAFTAEQDVARFGSEVARAIVRKAFEMKKPTDTEISAAWVELNPSSFAIVKVNDVKQAEVADADQATAERLESAITDYNYQALISALRENADIVTYQTAN</sequence>
<dbReference type="PANTHER" id="PTHR47529:SF1">
    <property type="entry name" value="PERIPLASMIC CHAPERONE PPID"/>
    <property type="match status" value="1"/>
</dbReference>
<name>W7QVV1_9ALTE</name>
<dbReference type="Proteomes" id="UP000019276">
    <property type="component" value="Unassembled WGS sequence"/>
</dbReference>
<protein>
    <recommendedName>
        <fullName evidence="9">Periplasmic chaperone PpiD</fullName>
    </recommendedName>
    <alternativeName>
        <fullName evidence="10">Periplasmic folding chaperone</fullName>
    </alternativeName>
</protein>
<evidence type="ECO:0000256" key="4">
    <source>
        <dbReference type="ARBA" id="ARBA00022692"/>
    </source>
</evidence>
<feature type="transmembrane region" description="Helical" evidence="13">
    <location>
        <begin position="12"/>
        <end position="34"/>
    </location>
</feature>
<dbReference type="GO" id="GO:0005886">
    <property type="term" value="C:plasma membrane"/>
    <property type="evidence" value="ECO:0007669"/>
    <property type="project" value="UniProtKB-SubCell"/>
</dbReference>
<comment type="caution">
    <text evidence="15">The sequence shown here is derived from an EMBL/GenBank/DDBJ whole genome shotgun (WGS) entry which is preliminary data.</text>
</comment>
<keyword evidence="7" id="KW-0143">Chaperone</keyword>
<dbReference type="Pfam" id="PF13616">
    <property type="entry name" value="Rotamase_3"/>
    <property type="match status" value="1"/>
</dbReference>
<accession>W7QVV1</accession>
<comment type="similarity">
    <text evidence="8">Belongs to the PpiD chaperone family.</text>
</comment>
<dbReference type="PANTHER" id="PTHR47529">
    <property type="entry name" value="PEPTIDYL-PROLYL CIS-TRANS ISOMERASE D"/>
    <property type="match status" value="1"/>
</dbReference>